<keyword evidence="5" id="KW-1185">Reference proteome</keyword>
<accession>A0ABZ0GRS9</accession>
<dbReference type="RefSeq" id="WP_348396910.1">
    <property type="nucleotide sequence ID" value="NZ_CP136600.1"/>
</dbReference>
<feature type="domain" description="Cadherin" evidence="3">
    <location>
        <begin position="1016"/>
        <end position="1091"/>
    </location>
</feature>
<feature type="compositionally biased region" description="Acidic residues" evidence="1">
    <location>
        <begin position="541"/>
        <end position="558"/>
    </location>
</feature>
<sequence>MKNRFSLKYKIPTLGLLLFAQSGIGYADTPVFFENSQINNVDFLFHTQAGNAEHISLAVDTNNNLYTAYHDAVTGKDLVEFVKYSNSLDFNGALTSLIDVTSEKADNTFSQLRVNPADNSLMLAVVEGKDATAKLKIKSSIDGGLSWTDKAIVDIAVNPRAMKMEVDSTGNAYILLAPNNTNAKLYKFDNSVADVSVSLTEVFSVTTDQAKSQQQNMLSGDIAIDGDDVPYFVYRDNALGAADLQVAYFDGAAWQSFEPSGPTIAGGTVNLSAAFDSQNNLHIVDVGIAASGMAVYKLNGKTADSAWELQGNEKFDHALSIGGSENGTTTPPANFYIDLDFDSKDVAYVAFQQVNNEGATGSSKRQMQLVKLVNDVWTEVPWDLGVDSNFSAHNSTEAASIYNGVHKYIDLVIDNLDRPIVGFQATNSATHSYYPTVVRGHLATADPDTVLPFSLDEGETLVGKLTADDADGDAITLTLSGADADLFTIDQVTGQISFKAVQEIAAENSVYTLTVSATANDETTNQDIQVTLINDTTNDIPDTDGDGLLDDVDPDIDGDGTLNENDAFPLDNSESVDTDNDGVGDNSDPYPLDGSINKIENIEDATSPVFIDNSVLLNELEFLFNPQTDNSEHLSMAVNSENTVYAAYQNAKGSADIVKVAEYNKGVVSDFGAQSSVATANTFTQIRINPVDDSLLLAFVENSKLIVKASTDGQAWIPTAETTVTAASKSVKMEVDSQGTPYILHTGSDNNTTIFKLSGSSLSAVYGPMATKSTNGLTVAADIAINSNDHLHLVYRDAAAGSATLDKTLLVSWDENGIQQAALTTTVAPTSAYMKIAFDSADNLHMFNVGFTTVAGGTVYKLDGTDVSDTSWQQVGDQNFGFALAEGHAAAPTTGKGSPLLDLAFDSNDVPYVAFQQMNNAITSKKHAQMATLVNDVWTEISYDLASVSKAGANLDNATHNFIDIDVDEYDRPLLLIRSGGTGHNAYGYALRVNKIISSRTIYFNENEGSLIAGKLAVIDNQGDSIVLSLTGADADLFDINQATGEISIKDEQILNGADETFNITVTATTAGETASANIEVTLLNDANNDPQSFDVTPSLVTLNKFSKVNNAYGGDNQAVIVSNTNIKPLEIGAIAQNDFFVTNDSCSNATLNENEQCTFTVQTFDPENISSDITVNNGIVTISSNNTDSPTFNLFVALGESDTSELSTSETVQEKAQRKVPPVVKNIVITSIGDDYTVNFELDGYHDEYQAGFGFFDCALPINNESCATSLENKIVSTQATFDNDTGTSPGSFSYTYNSETSSSLTFPYSATVDLSAYSDTGSNDLVLRFYYKAPVDSAAGNQWISAIIPGGQGYISIDGLSRKIIAPAANQ</sequence>
<evidence type="ECO:0000259" key="3">
    <source>
        <dbReference type="SMART" id="SM00112"/>
    </source>
</evidence>
<feature type="chain" id="PRO_5045151888" evidence="2">
    <location>
        <begin position="28"/>
        <end position="1373"/>
    </location>
</feature>
<proteinExistence type="predicted"/>
<evidence type="ECO:0000256" key="2">
    <source>
        <dbReference type="SAM" id="SignalP"/>
    </source>
</evidence>
<dbReference type="InterPro" id="IPR015919">
    <property type="entry name" value="Cadherin-like_sf"/>
</dbReference>
<evidence type="ECO:0000313" key="4">
    <source>
        <dbReference type="EMBL" id="WOH38137.1"/>
    </source>
</evidence>
<gene>
    <name evidence="4" type="ORF">RI844_02565</name>
</gene>
<dbReference type="InterPro" id="IPR002126">
    <property type="entry name" value="Cadherin-like_dom"/>
</dbReference>
<dbReference type="Gene3D" id="2.60.40.10">
    <property type="entry name" value="Immunoglobulins"/>
    <property type="match status" value="1"/>
</dbReference>
<dbReference type="CDD" id="cd11304">
    <property type="entry name" value="Cadherin_repeat"/>
    <property type="match status" value="2"/>
</dbReference>
<organism evidence="4 5">
    <name type="scientific">Thalassotalea fonticola</name>
    <dbReference type="NCBI Taxonomy" id="3065649"/>
    <lineage>
        <taxon>Bacteria</taxon>
        <taxon>Pseudomonadati</taxon>
        <taxon>Pseudomonadota</taxon>
        <taxon>Gammaproteobacteria</taxon>
        <taxon>Alteromonadales</taxon>
        <taxon>Colwelliaceae</taxon>
        <taxon>Thalassotalea</taxon>
    </lineage>
</organism>
<evidence type="ECO:0000313" key="5">
    <source>
        <dbReference type="Proteomes" id="UP001301442"/>
    </source>
</evidence>
<feature type="signal peptide" evidence="2">
    <location>
        <begin position="1"/>
        <end position="27"/>
    </location>
</feature>
<dbReference type="SUPFAM" id="SSF49313">
    <property type="entry name" value="Cadherin-like"/>
    <property type="match status" value="1"/>
</dbReference>
<dbReference type="InterPro" id="IPR013783">
    <property type="entry name" value="Ig-like_fold"/>
</dbReference>
<dbReference type="SUPFAM" id="SSF89372">
    <property type="entry name" value="Fucose-specific lectin"/>
    <property type="match status" value="1"/>
</dbReference>
<keyword evidence="2" id="KW-0732">Signal</keyword>
<dbReference type="Gene3D" id="2.60.40.60">
    <property type="entry name" value="Cadherins"/>
    <property type="match status" value="2"/>
</dbReference>
<dbReference type="Proteomes" id="UP001301442">
    <property type="component" value="Chromosome"/>
</dbReference>
<feature type="region of interest" description="Disordered" evidence="1">
    <location>
        <begin position="536"/>
        <end position="590"/>
    </location>
</feature>
<feature type="domain" description="Cadherin" evidence="3">
    <location>
        <begin position="465"/>
        <end position="540"/>
    </location>
</feature>
<dbReference type="SUPFAM" id="SSF103647">
    <property type="entry name" value="TSP type-3 repeat"/>
    <property type="match status" value="1"/>
</dbReference>
<evidence type="ECO:0000256" key="1">
    <source>
        <dbReference type="SAM" id="MobiDB-lite"/>
    </source>
</evidence>
<dbReference type="EMBL" id="CP136600">
    <property type="protein sequence ID" value="WOH38137.1"/>
    <property type="molecule type" value="Genomic_DNA"/>
</dbReference>
<name>A0ABZ0GRS9_9GAMM</name>
<reference evidence="4 5" key="1">
    <citation type="submission" date="2023-09" db="EMBL/GenBank/DDBJ databases">
        <authorList>
            <person name="Qi X."/>
        </authorList>
    </citation>
    <scope>NUCLEOTIDE SEQUENCE [LARGE SCALE GENOMIC DNA]</scope>
    <source>
        <strain evidence="4 5">S1-1</strain>
    </source>
</reference>
<dbReference type="SMART" id="SM00112">
    <property type="entry name" value="CA"/>
    <property type="match status" value="2"/>
</dbReference>
<dbReference type="InterPro" id="IPR028974">
    <property type="entry name" value="TSP_type-3_rpt"/>
</dbReference>
<protein>
    <submittedName>
        <fullName evidence="4">Cadherin repeat domain-containing protein</fullName>
    </submittedName>
</protein>